<dbReference type="AlphaFoldDB" id="A0A3L8CAG8"/>
<evidence type="ECO:0000313" key="2">
    <source>
        <dbReference type="EMBL" id="RLU04694.1"/>
    </source>
</evidence>
<name>A0A3L8CAG8_9PSED</name>
<dbReference type="InterPro" id="IPR025320">
    <property type="entry name" value="DUF4225"/>
</dbReference>
<evidence type="ECO:0000313" key="1">
    <source>
        <dbReference type="EMBL" id="RLU04481.1"/>
    </source>
</evidence>
<dbReference type="EMBL" id="PEGB01000029">
    <property type="protein sequence ID" value="RLU04694.1"/>
    <property type="molecule type" value="Genomic_DNA"/>
</dbReference>
<accession>A0A3L8CAG8</accession>
<organism evidence="2 3">
    <name type="scientific">Pseudomonas prosekii</name>
    <dbReference type="NCBI Taxonomy" id="1148509"/>
    <lineage>
        <taxon>Bacteria</taxon>
        <taxon>Pseudomonadati</taxon>
        <taxon>Pseudomonadota</taxon>
        <taxon>Gammaproteobacteria</taxon>
        <taxon>Pseudomonadales</taxon>
        <taxon>Pseudomonadaceae</taxon>
        <taxon>Pseudomonas</taxon>
    </lineage>
</organism>
<dbReference type="Proteomes" id="UP000282140">
    <property type="component" value="Unassembled WGS sequence"/>
</dbReference>
<evidence type="ECO:0000313" key="4">
    <source>
        <dbReference type="Proteomes" id="UP000282672"/>
    </source>
</evidence>
<dbReference type="Proteomes" id="UP000282672">
    <property type="component" value="Unassembled WGS sequence"/>
</dbReference>
<comment type="caution">
    <text evidence="2">The sequence shown here is derived from an EMBL/GenBank/DDBJ whole genome shotgun (WGS) entry which is preliminary data.</text>
</comment>
<sequence length="116" mass="12280">MRVFCVPAFIHGQFSSIVSSYANEIIAAVDEGIISAQEALQEIRLEYAELSSKALFYTQNGAGVIAVAMQLESGISKLGNTRVLGLIVGGPLIAHGVNNIYEGVGNIYNGQEHPAS</sequence>
<gene>
    <name evidence="1" type="ORF">CS076_26735</name>
    <name evidence="2" type="ORF">CS078_25725</name>
</gene>
<reference evidence="3 4" key="1">
    <citation type="journal article" date="2018" name="Front. Microbiol.">
        <title>Discovery of Phloeophagus Beetles as a Source of Pseudomonas Strains That Produce Potentially New Bioactive Substances and Description of Pseudomonas bohemica sp. nov.</title>
        <authorList>
            <person name="Saati-Santamaria Z."/>
            <person name="Lopez-Mondejar R."/>
            <person name="Jimenez-Gomez A."/>
            <person name="Diez-Mendez A."/>
            <person name="Vetrovsky T."/>
            <person name="Igual J.M."/>
            <person name="Velazquez E."/>
            <person name="Kolarik M."/>
            <person name="Rivas R."/>
            <person name="Garcia-Fraile P."/>
        </authorList>
    </citation>
    <scope>NUCLEOTIDE SEQUENCE [LARGE SCALE GENOMIC DNA]</scope>
    <source>
        <strain evidence="1 4">A2-NA12</strain>
        <strain evidence="2 3">A2-NA13</strain>
    </source>
</reference>
<evidence type="ECO:0000313" key="3">
    <source>
        <dbReference type="Proteomes" id="UP000282140"/>
    </source>
</evidence>
<protein>
    <submittedName>
        <fullName evidence="2">Uncharacterized protein</fullName>
    </submittedName>
</protein>
<proteinExistence type="predicted"/>
<dbReference type="Pfam" id="PF13988">
    <property type="entry name" value="DUF4225"/>
    <property type="match status" value="1"/>
</dbReference>
<dbReference type="EMBL" id="PEGA01000046">
    <property type="protein sequence ID" value="RLU04481.1"/>
    <property type="molecule type" value="Genomic_DNA"/>
</dbReference>
<keyword evidence="3" id="KW-1185">Reference proteome</keyword>